<keyword evidence="7 8" id="KW-0472">Membrane</keyword>
<feature type="domain" description="ABC transporter" evidence="9">
    <location>
        <begin position="479"/>
        <end position="715"/>
    </location>
</feature>
<comment type="caution">
    <text evidence="12">The sequence shown here is derived from an EMBL/GenBank/DDBJ whole genome shotgun (WGS) entry which is preliminary data.</text>
</comment>
<keyword evidence="2 8" id="KW-0812">Transmembrane</keyword>
<evidence type="ECO:0000256" key="5">
    <source>
        <dbReference type="ARBA" id="ARBA00022840"/>
    </source>
</evidence>
<dbReference type="Gene3D" id="3.40.50.300">
    <property type="entry name" value="P-loop containing nucleotide triphosphate hydrolases"/>
    <property type="match status" value="1"/>
</dbReference>
<dbReference type="EMBL" id="JBDJNQ010000002">
    <property type="protein sequence ID" value="MEN5376658.1"/>
    <property type="molecule type" value="Genomic_DNA"/>
</dbReference>
<dbReference type="Pfam" id="PF03412">
    <property type="entry name" value="Peptidase_C39"/>
    <property type="match status" value="1"/>
</dbReference>
<dbReference type="PROSITE" id="PS00211">
    <property type="entry name" value="ABC_TRANSPORTER_1"/>
    <property type="match status" value="1"/>
</dbReference>
<dbReference type="PROSITE" id="PS50990">
    <property type="entry name" value="PEPTIDASE_C39"/>
    <property type="match status" value="1"/>
</dbReference>
<proteinExistence type="predicted"/>
<dbReference type="InterPro" id="IPR017871">
    <property type="entry name" value="ABC_transporter-like_CS"/>
</dbReference>
<evidence type="ECO:0000313" key="12">
    <source>
        <dbReference type="EMBL" id="MEN5376658.1"/>
    </source>
</evidence>
<feature type="domain" description="ABC transmembrane type-1" evidence="10">
    <location>
        <begin position="166"/>
        <end position="445"/>
    </location>
</feature>
<dbReference type="SMART" id="SM00382">
    <property type="entry name" value="AAA"/>
    <property type="match status" value="1"/>
</dbReference>
<dbReference type="CDD" id="cd02418">
    <property type="entry name" value="Peptidase_C39B"/>
    <property type="match status" value="1"/>
</dbReference>
<dbReference type="InterPro" id="IPR005074">
    <property type="entry name" value="Peptidase_C39"/>
</dbReference>
<evidence type="ECO:0000259" key="10">
    <source>
        <dbReference type="PROSITE" id="PS50929"/>
    </source>
</evidence>
<name>A0ABV0BRU7_9SPHI</name>
<dbReference type="InterPro" id="IPR039421">
    <property type="entry name" value="Type_1_exporter"/>
</dbReference>
<comment type="subcellular location">
    <subcellularLocation>
        <location evidence="1">Cell membrane</location>
        <topology evidence="1">Multi-pass membrane protein</topology>
    </subcellularLocation>
</comment>
<feature type="transmembrane region" description="Helical" evidence="8">
    <location>
        <begin position="166"/>
        <end position="187"/>
    </location>
</feature>
<dbReference type="CDD" id="cd18571">
    <property type="entry name" value="ABC_6TM_peptidase_like"/>
    <property type="match status" value="1"/>
</dbReference>
<feature type="transmembrane region" description="Helical" evidence="8">
    <location>
        <begin position="302"/>
        <end position="321"/>
    </location>
</feature>
<evidence type="ECO:0000256" key="8">
    <source>
        <dbReference type="SAM" id="Phobius"/>
    </source>
</evidence>
<dbReference type="SUPFAM" id="SSF52540">
    <property type="entry name" value="P-loop containing nucleoside triphosphate hydrolases"/>
    <property type="match status" value="1"/>
</dbReference>
<dbReference type="Gene3D" id="3.90.70.10">
    <property type="entry name" value="Cysteine proteinases"/>
    <property type="match status" value="1"/>
</dbReference>
<dbReference type="Gene3D" id="1.20.1560.10">
    <property type="entry name" value="ABC transporter type 1, transmembrane domain"/>
    <property type="match status" value="1"/>
</dbReference>
<keyword evidence="3" id="KW-0547">Nucleotide-binding</keyword>
<dbReference type="Pfam" id="PF00005">
    <property type="entry name" value="ABC_tran"/>
    <property type="match status" value="1"/>
</dbReference>
<dbReference type="InterPro" id="IPR036640">
    <property type="entry name" value="ABC1_TM_sf"/>
</dbReference>
<evidence type="ECO:0000256" key="1">
    <source>
        <dbReference type="ARBA" id="ARBA00004651"/>
    </source>
</evidence>
<organism evidence="12 13">
    <name type="scientific">Sphingobacterium kitahiroshimense</name>
    <dbReference type="NCBI Taxonomy" id="470446"/>
    <lineage>
        <taxon>Bacteria</taxon>
        <taxon>Pseudomonadati</taxon>
        <taxon>Bacteroidota</taxon>
        <taxon>Sphingobacteriia</taxon>
        <taxon>Sphingobacteriales</taxon>
        <taxon>Sphingobacteriaceae</taxon>
        <taxon>Sphingobacterium</taxon>
    </lineage>
</organism>
<dbReference type="PROSITE" id="PS50929">
    <property type="entry name" value="ABC_TM1F"/>
    <property type="match status" value="1"/>
</dbReference>
<dbReference type="SUPFAM" id="SSF90123">
    <property type="entry name" value="ABC transporter transmembrane region"/>
    <property type="match status" value="1"/>
</dbReference>
<gene>
    <name evidence="12" type="ORF">ABE541_05225</name>
</gene>
<protein>
    <submittedName>
        <fullName evidence="12">Peptidase domain-containing ABC transporter</fullName>
    </submittedName>
</protein>
<evidence type="ECO:0000313" key="13">
    <source>
        <dbReference type="Proteomes" id="UP001409291"/>
    </source>
</evidence>
<dbReference type="PANTHER" id="PTHR43394:SF1">
    <property type="entry name" value="ATP-BINDING CASSETTE SUB-FAMILY B MEMBER 10, MITOCHONDRIAL"/>
    <property type="match status" value="1"/>
</dbReference>
<reference evidence="12 13" key="1">
    <citation type="submission" date="2024-04" db="EMBL/GenBank/DDBJ databases">
        <title>WGS of bacteria from Torrens River.</title>
        <authorList>
            <person name="Wyrsch E.R."/>
            <person name="Drigo B."/>
        </authorList>
    </citation>
    <scope>NUCLEOTIDE SEQUENCE [LARGE SCALE GENOMIC DNA]</scope>
    <source>
        <strain evidence="12 13">TWI391</strain>
    </source>
</reference>
<dbReference type="Pfam" id="PF00664">
    <property type="entry name" value="ABC_membrane"/>
    <property type="match status" value="1"/>
</dbReference>
<evidence type="ECO:0000256" key="4">
    <source>
        <dbReference type="ARBA" id="ARBA00022801"/>
    </source>
</evidence>
<keyword evidence="6 8" id="KW-1133">Transmembrane helix</keyword>
<dbReference type="InterPro" id="IPR003593">
    <property type="entry name" value="AAA+_ATPase"/>
</dbReference>
<evidence type="ECO:0000256" key="2">
    <source>
        <dbReference type="ARBA" id="ARBA00022692"/>
    </source>
</evidence>
<keyword evidence="4" id="KW-0378">Hydrolase</keyword>
<dbReference type="RefSeq" id="WP_346580848.1">
    <property type="nucleotide sequence ID" value="NZ_JBDJLH010000003.1"/>
</dbReference>
<evidence type="ECO:0000256" key="3">
    <source>
        <dbReference type="ARBA" id="ARBA00022741"/>
    </source>
</evidence>
<evidence type="ECO:0000259" key="11">
    <source>
        <dbReference type="PROSITE" id="PS50990"/>
    </source>
</evidence>
<sequence>MQIDEMDCGATCLRTIFKFYGKQVSIQKIRDACQTTKGGVNLLGVSSAAESFGFRTFGIKTEVDQLEKVQLPSIVHWNQNHFVILYKIRKNKFYVSDPGSSTLTHYPRDEFLESWCSKEKEGIVLLLNPSPNFYNIGKENDDKKTFLNWRNFITYFSNYKSLINQLLIGVAIGSVLQLLAPFFTQAIIDIGIKSNNLDFINLILLGQIMVFLGSTTIAFVRSWILLHINTRVSISILSDLLTKIMKLPISFFELKTHGDLMKRMEDQKRIESFLTSSTINTVFSFTNFVIFSALLSFYDLKIFWVFIILSFIYFAWVSLFMKKRRELDNKRFDIETEDKTYTVEMFQKINDIKFTNSEKQKRWHWETIQTKLFKYKTLNLNLSQIQSGGSAAINQIKYIIIIYLSAKGVLNNEITLGTMMAIQYIVGSLSNPLEQFIVFIQSYQDAKISIERLNEIYEMDDEESNEQQYYKEIPDNQSIRFKSLSFKYIGAGFKPVFSNINLNFPEGKTTAIVGVSGSGKTTILKLLLRYYNPNSGEITIGDKNLNNISHKVWRESCGVVLQDSEIFADTISGNIAVGEENPNQEKINEAIRVANLQDYISQQPFGLHSKIGVTGKGLSQGQKQRLLIARAVYKNPSFLFLDEATNSLDAKNEKIIIENLEKFALKRTVIVVAHRLSTVKNADNILVLDKGELVEEGNHEYLISQKGYYFDLVKNQLELGN</sequence>
<feature type="transmembrane region" description="Helical" evidence="8">
    <location>
        <begin position="273"/>
        <end position="296"/>
    </location>
</feature>
<dbReference type="InterPro" id="IPR027417">
    <property type="entry name" value="P-loop_NTPase"/>
</dbReference>
<feature type="transmembrane region" description="Helical" evidence="8">
    <location>
        <begin position="199"/>
        <end position="220"/>
    </location>
</feature>
<dbReference type="InterPro" id="IPR011527">
    <property type="entry name" value="ABC1_TM_dom"/>
</dbReference>
<evidence type="ECO:0000256" key="7">
    <source>
        <dbReference type="ARBA" id="ARBA00023136"/>
    </source>
</evidence>
<feature type="domain" description="Peptidase C39" evidence="11">
    <location>
        <begin position="2"/>
        <end position="122"/>
    </location>
</feature>
<evidence type="ECO:0000259" key="9">
    <source>
        <dbReference type="PROSITE" id="PS50893"/>
    </source>
</evidence>
<dbReference type="Proteomes" id="UP001409291">
    <property type="component" value="Unassembled WGS sequence"/>
</dbReference>
<keyword evidence="13" id="KW-1185">Reference proteome</keyword>
<dbReference type="InterPro" id="IPR003439">
    <property type="entry name" value="ABC_transporter-like_ATP-bd"/>
</dbReference>
<dbReference type="PANTHER" id="PTHR43394">
    <property type="entry name" value="ATP-DEPENDENT PERMEASE MDL1, MITOCHONDRIAL"/>
    <property type="match status" value="1"/>
</dbReference>
<accession>A0ABV0BRU7</accession>
<dbReference type="PROSITE" id="PS50893">
    <property type="entry name" value="ABC_TRANSPORTER_2"/>
    <property type="match status" value="1"/>
</dbReference>
<evidence type="ECO:0000256" key="6">
    <source>
        <dbReference type="ARBA" id="ARBA00022989"/>
    </source>
</evidence>
<keyword evidence="5" id="KW-0067">ATP-binding</keyword>